<feature type="transmembrane region" description="Helical" evidence="1">
    <location>
        <begin position="44"/>
        <end position="62"/>
    </location>
</feature>
<accession>A0AAX2CI34</accession>
<proteinExistence type="predicted"/>
<name>A0AAX2CI34_9BACI</name>
<evidence type="ECO:0000313" key="3">
    <source>
        <dbReference type="Proteomes" id="UP000242164"/>
    </source>
</evidence>
<comment type="caution">
    <text evidence="2">The sequence shown here is derived from an EMBL/GenBank/DDBJ whole genome shotgun (WGS) entry which is preliminary data.</text>
</comment>
<dbReference type="Proteomes" id="UP000242164">
    <property type="component" value="Unassembled WGS sequence"/>
</dbReference>
<keyword evidence="1" id="KW-0472">Membrane</keyword>
<evidence type="ECO:0008006" key="4">
    <source>
        <dbReference type="Google" id="ProtNLM"/>
    </source>
</evidence>
<reference evidence="2 3" key="1">
    <citation type="submission" date="2016-08" db="EMBL/GenBank/DDBJ databases">
        <authorList>
            <person name="Loux V."/>
            <person name="Rue O."/>
        </authorList>
    </citation>
    <scope>NUCLEOTIDE SEQUENCE [LARGE SCALE GENOMIC DNA]</scope>
    <source>
        <strain evidence="2 3">AFSSA_08CEB44bac</strain>
    </source>
</reference>
<evidence type="ECO:0000313" key="2">
    <source>
        <dbReference type="EMBL" id="SCL94654.1"/>
    </source>
</evidence>
<dbReference type="RefSeq" id="WP_012094579.1">
    <property type="nucleotide sequence ID" value="NZ_CP024096.1"/>
</dbReference>
<evidence type="ECO:0000256" key="1">
    <source>
        <dbReference type="SAM" id="Phobius"/>
    </source>
</evidence>
<dbReference type="EMBL" id="FMIK01000029">
    <property type="protein sequence ID" value="SCL94654.1"/>
    <property type="molecule type" value="Genomic_DNA"/>
</dbReference>
<sequence length="64" mass="7182">MKQLVILMLGFVVVTVIGTVMIGRKGDEHYSKETKGNIRRLTMIYLLLAAVLTVGLGLYIYFYG</sequence>
<dbReference type="AlphaFoldDB" id="A0AAX2CI34"/>
<keyword evidence="1" id="KW-1133">Transmembrane helix</keyword>
<keyword evidence="1" id="KW-0812">Transmembrane</keyword>
<feature type="transmembrane region" description="Helical" evidence="1">
    <location>
        <begin position="6"/>
        <end position="23"/>
    </location>
</feature>
<dbReference type="GeneID" id="33897411"/>
<gene>
    <name evidence="2" type="ORF">BCB44BAC_02417</name>
</gene>
<protein>
    <recommendedName>
        <fullName evidence="4">Group-specific protein</fullName>
    </recommendedName>
</protein>
<organism evidence="2 3">
    <name type="scientific">Bacillus cytotoxicus</name>
    <dbReference type="NCBI Taxonomy" id="580165"/>
    <lineage>
        <taxon>Bacteria</taxon>
        <taxon>Bacillati</taxon>
        <taxon>Bacillota</taxon>
        <taxon>Bacilli</taxon>
        <taxon>Bacillales</taxon>
        <taxon>Bacillaceae</taxon>
        <taxon>Bacillus</taxon>
        <taxon>Bacillus cereus group</taxon>
    </lineage>
</organism>